<reference evidence="5" key="1">
    <citation type="journal article" date="2020" name="mSystems">
        <title>Genome- and Community-Level Interaction Insights into Carbon Utilization and Element Cycling Functions of Hydrothermarchaeota in Hydrothermal Sediment.</title>
        <authorList>
            <person name="Zhou Z."/>
            <person name="Liu Y."/>
            <person name="Xu W."/>
            <person name="Pan J."/>
            <person name="Luo Z.H."/>
            <person name="Li M."/>
        </authorList>
    </citation>
    <scope>NUCLEOTIDE SEQUENCE [LARGE SCALE GENOMIC DNA]</scope>
    <source>
        <strain evidence="5">HyVt-219</strain>
    </source>
</reference>
<evidence type="ECO:0000256" key="2">
    <source>
        <dbReference type="ARBA" id="ARBA00022777"/>
    </source>
</evidence>
<dbReference type="FunFam" id="1.25.40.340:FF:000002">
    <property type="entry name" value="Dihydroxyacetone kinase, L subunit"/>
    <property type="match status" value="1"/>
</dbReference>
<dbReference type="SMART" id="SM01120">
    <property type="entry name" value="Dak2"/>
    <property type="match status" value="1"/>
</dbReference>
<feature type="region of interest" description="Disordered" evidence="3">
    <location>
        <begin position="167"/>
        <end position="190"/>
    </location>
</feature>
<accession>A0A7V0QTC4</accession>
<evidence type="ECO:0000313" key="5">
    <source>
        <dbReference type="EMBL" id="HDN85053.1"/>
    </source>
</evidence>
<dbReference type="Gene3D" id="1.25.40.340">
    <property type="match status" value="1"/>
</dbReference>
<dbReference type="PROSITE" id="PS51480">
    <property type="entry name" value="DHAL"/>
    <property type="match status" value="1"/>
</dbReference>
<protein>
    <submittedName>
        <fullName evidence="5">Dihydroxyacetone kinase subunit L</fullName>
    </submittedName>
</protein>
<dbReference type="InterPro" id="IPR012737">
    <property type="entry name" value="DhaK_L_YcgS"/>
</dbReference>
<name>A0A7V0QTC4_UNCAE</name>
<evidence type="ECO:0000256" key="1">
    <source>
        <dbReference type="ARBA" id="ARBA00022679"/>
    </source>
</evidence>
<dbReference type="InterPro" id="IPR036117">
    <property type="entry name" value="DhaL_dom_sf"/>
</dbReference>
<sequence length="216" mass="23330">MQKKISFSQIVEAIKAAVEKLDEEKRYLDRLDSPIGDGDHGRTVSNAFQKIVPLLEEGEANNDIGRLLRGIGRNLALSAGAAAGPLYGMAFMEAGKVVEGKTDVGLEELTKMLEAAKEGIKKRGKAEVGEKTMLDTIHPALESLKESLSKNLSLKDALQQMKKAAKEGMESTRNLISQKGRSSRLGERTRGHIDPGAASSYLIIEAVVDCLVNKLG</sequence>
<dbReference type="PANTHER" id="PTHR28629:SF4">
    <property type="entry name" value="TRIOKINASE_FMN CYCLASE"/>
    <property type="match status" value="1"/>
</dbReference>
<feature type="compositionally biased region" description="Polar residues" evidence="3">
    <location>
        <begin position="171"/>
        <end position="180"/>
    </location>
</feature>
<dbReference type="GO" id="GO:0019563">
    <property type="term" value="P:glycerol catabolic process"/>
    <property type="evidence" value="ECO:0007669"/>
    <property type="project" value="TreeGrafter"/>
</dbReference>
<dbReference type="GO" id="GO:0005829">
    <property type="term" value="C:cytosol"/>
    <property type="evidence" value="ECO:0007669"/>
    <property type="project" value="TreeGrafter"/>
</dbReference>
<dbReference type="PANTHER" id="PTHR28629">
    <property type="entry name" value="TRIOKINASE/FMN CYCLASE"/>
    <property type="match status" value="1"/>
</dbReference>
<comment type="caution">
    <text evidence="5">The sequence shown here is derived from an EMBL/GenBank/DDBJ whole genome shotgun (WGS) entry which is preliminary data.</text>
</comment>
<dbReference type="SUPFAM" id="SSF101473">
    <property type="entry name" value="DhaL-like"/>
    <property type="match status" value="1"/>
</dbReference>
<dbReference type="EMBL" id="DRBC01000288">
    <property type="protein sequence ID" value="HDN85053.1"/>
    <property type="molecule type" value="Genomic_DNA"/>
</dbReference>
<evidence type="ECO:0000256" key="3">
    <source>
        <dbReference type="SAM" id="MobiDB-lite"/>
    </source>
</evidence>
<dbReference type="Proteomes" id="UP000885660">
    <property type="component" value="Unassembled WGS sequence"/>
</dbReference>
<keyword evidence="1" id="KW-0808">Transferase</keyword>
<dbReference type="AlphaFoldDB" id="A0A7V0QTC4"/>
<dbReference type="GO" id="GO:0004371">
    <property type="term" value="F:glycerone kinase activity"/>
    <property type="evidence" value="ECO:0007669"/>
    <property type="project" value="InterPro"/>
</dbReference>
<organism evidence="5">
    <name type="scientific">Aerophobetes bacterium</name>
    <dbReference type="NCBI Taxonomy" id="2030807"/>
    <lineage>
        <taxon>Bacteria</taxon>
        <taxon>Candidatus Aerophobota</taxon>
    </lineage>
</organism>
<dbReference type="InterPro" id="IPR004007">
    <property type="entry name" value="DhaL_dom"/>
</dbReference>
<proteinExistence type="predicted"/>
<dbReference type="NCBIfam" id="TIGR02365">
    <property type="entry name" value="dha_L_ycgS"/>
    <property type="match status" value="1"/>
</dbReference>
<keyword evidence="2 5" id="KW-0418">Kinase</keyword>
<gene>
    <name evidence="5" type="primary">dhaL</name>
    <name evidence="5" type="ORF">ENG47_04785</name>
</gene>
<feature type="domain" description="DhaL" evidence="4">
    <location>
        <begin position="8"/>
        <end position="209"/>
    </location>
</feature>
<dbReference type="InterPro" id="IPR050861">
    <property type="entry name" value="Dihydroxyacetone_Kinase"/>
</dbReference>
<evidence type="ECO:0000259" key="4">
    <source>
        <dbReference type="PROSITE" id="PS51480"/>
    </source>
</evidence>
<dbReference type="Pfam" id="PF02734">
    <property type="entry name" value="Dak2"/>
    <property type="match status" value="1"/>
</dbReference>